<organism evidence="2 3">
    <name type="scientific">Caerostris extrusa</name>
    <name type="common">Bark spider</name>
    <name type="synonym">Caerostris bankana</name>
    <dbReference type="NCBI Taxonomy" id="172846"/>
    <lineage>
        <taxon>Eukaryota</taxon>
        <taxon>Metazoa</taxon>
        <taxon>Ecdysozoa</taxon>
        <taxon>Arthropoda</taxon>
        <taxon>Chelicerata</taxon>
        <taxon>Arachnida</taxon>
        <taxon>Araneae</taxon>
        <taxon>Araneomorphae</taxon>
        <taxon>Entelegynae</taxon>
        <taxon>Araneoidea</taxon>
        <taxon>Araneidae</taxon>
        <taxon>Caerostris</taxon>
    </lineage>
</organism>
<sequence length="135" mass="15650">MPCPLRVGFMTHRLVKKVPNDYRLLEIRHPSGMGHSMISIRALARVNSFRKVNYLKSHEEVCFYVFTAPAKTILRIFLWTSFENIPLQKSFSVPTRKKKKKPTVRFPLLYTLASRDGSNKKKKKQSRSVPCGLDL</sequence>
<dbReference type="AlphaFoldDB" id="A0AAV4V361"/>
<dbReference type="Proteomes" id="UP001054945">
    <property type="component" value="Unassembled WGS sequence"/>
</dbReference>
<evidence type="ECO:0000256" key="1">
    <source>
        <dbReference type="SAM" id="MobiDB-lite"/>
    </source>
</evidence>
<dbReference type="EMBL" id="BPLR01013856">
    <property type="protein sequence ID" value="GIY64278.1"/>
    <property type="molecule type" value="Genomic_DNA"/>
</dbReference>
<accession>A0AAV4V361</accession>
<evidence type="ECO:0000313" key="2">
    <source>
        <dbReference type="EMBL" id="GIY64278.1"/>
    </source>
</evidence>
<feature type="region of interest" description="Disordered" evidence="1">
    <location>
        <begin position="116"/>
        <end position="135"/>
    </location>
</feature>
<evidence type="ECO:0000313" key="3">
    <source>
        <dbReference type="Proteomes" id="UP001054945"/>
    </source>
</evidence>
<comment type="caution">
    <text evidence="2">The sequence shown here is derived from an EMBL/GenBank/DDBJ whole genome shotgun (WGS) entry which is preliminary data.</text>
</comment>
<protein>
    <submittedName>
        <fullName evidence="2">Uncharacterized protein</fullName>
    </submittedName>
</protein>
<reference evidence="2 3" key="1">
    <citation type="submission" date="2021-06" db="EMBL/GenBank/DDBJ databases">
        <title>Caerostris extrusa draft genome.</title>
        <authorList>
            <person name="Kono N."/>
            <person name="Arakawa K."/>
        </authorList>
    </citation>
    <scope>NUCLEOTIDE SEQUENCE [LARGE SCALE GENOMIC DNA]</scope>
</reference>
<name>A0AAV4V361_CAEEX</name>
<keyword evidence="3" id="KW-1185">Reference proteome</keyword>
<gene>
    <name evidence="2" type="ORF">CEXT_458801</name>
</gene>
<proteinExistence type="predicted"/>